<comment type="caution">
    <text evidence="2">The sequence shown here is derived from an EMBL/GenBank/DDBJ whole genome shotgun (WGS) entry which is preliminary data.</text>
</comment>
<dbReference type="EMBL" id="QWLN02006054">
    <property type="protein sequence ID" value="TEA36534.1"/>
    <property type="molecule type" value="Genomic_DNA"/>
</dbReference>
<keyword evidence="1" id="KW-0732">Signal</keyword>
<dbReference type="AlphaFoldDB" id="A0A484GLD5"/>
<feature type="signal peptide" evidence="1">
    <location>
        <begin position="1"/>
        <end position="17"/>
    </location>
</feature>
<protein>
    <recommendedName>
        <fullName evidence="4">Secreted protein</fullName>
    </recommendedName>
</protein>
<reference evidence="2 3" key="1">
    <citation type="journal article" date="2018" name="Genomics">
        <title>Molecular footprints of inshore aquatic adaptation in Indo-Pacific humpback dolphin (Sousa chinensis).</title>
        <authorList>
            <person name="Ming Y."/>
            <person name="Jian J."/>
            <person name="Yu F."/>
            <person name="Yu X."/>
            <person name="Wang J."/>
            <person name="Liu W."/>
        </authorList>
    </citation>
    <scope>NUCLEOTIDE SEQUENCE [LARGE SCALE GENOMIC DNA]</scope>
    <source>
        <strain evidence="2">MY-2018</strain>
        <tissue evidence="2">Skin</tissue>
    </source>
</reference>
<accession>A0A484GLD5</accession>
<gene>
    <name evidence="2" type="ORF">DBR06_SOUSAS15910002</name>
</gene>
<proteinExistence type="predicted"/>
<name>A0A484GLD5_SOUCH</name>
<organism evidence="2 3">
    <name type="scientific">Sousa chinensis</name>
    <name type="common">Indo-pacific humpbacked dolphin</name>
    <name type="synonym">Steno chinensis</name>
    <dbReference type="NCBI Taxonomy" id="103600"/>
    <lineage>
        <taxon>Eukaryota</taxon>
        <taxon>Metazoa</taxon>
        <taxon>Chordata</taxon>
        <taxon>Craniata</taxon>
        <taxon>Vertebrata</taxon>
        <taxon>Euteleostomi</taxon>
        <taxon>Mammalia</taxon>
        <taxon>Eutheria</taxon>
        <taxon>Laurasiatheria</taxon>
        <taxon>Artiodactyla</taxon>
        <taxon>Whippomorpha</taxon>
        <taxon>Cetacea</taxon>
        <taxon>Odontoceti</taxon>
        <taxon>Delphinidae</taxon>
        <taxon>Sousa</taxon>
    </lineage>
</organism>
<sequence length="70" mass="8340">MHSSIFVYCILCISCLHQNPLSPCSFEACAEVLAFLCFICRCFEREPRFYSCIIVVSYFKFIWLWKIELK</sequence>
<dbReference type="Proteomes" id="UP000295264">
    <property type="component" value="Unassembled WGS sequence"/>
</dbReference>
<evidence type="ECO:0008006" key="4">
    <source>
        <dbReference type="Google" id="ProtNLM"/>
    </source>
</evidence>
<feature type="chain" id="PRO_5019741940" description="Secreted protein" evidence="1">
    <location>
        <begin position="18"/>
        <end position="70"/>
    </location>
</feature>
<evidence type="ECO:0000313" key="3">
    <source>
        <dbReference type="Proteomes" id="UP000295264"/>
    </source>
</evidence>
<keyword evidence="3" id="KW-1185">Reference proteome</keyword>
<evidence type="ECO:0000256" key="1">
    <source>
        <dbReference type="SAM" id="SignalP"/>
    </source>
</evidence>
<evidence type="ECO:0000313" key="2">
    <source>
        <dbReference type="EMBL" id="TEA36534.1"/>
    </source>
</evidence>